<comment type="caution">
    <text evidence="3">The sequence shown here is derived from an EMBL/GenBank/DDBJ whole genome shotgun (WGS) entry which is preliminary data.</text>
</comment>
<feature type="domain" description="UspA" evidence="2">
    <location>
        <begin position="176"/>
        <end position="314"/>
    </location>
</feature>
<dbReference type="Gene3D" id="3.40.50.620">
    <property type="entry name" value="HUPs"/>
    <property type="match status" value="2"/>
</dbReference>
<organism evidence="3 4">
    <name type="scientific">Streptomyces tropicalis</name>
    <dbReference type="NCBI Taxonomy" id="3034234"/>
    <lineage>
        <taxon>Bacteria</taxon>
        <taxon>Bacillati</taxon>
        <taxon>Actinomycetota</taxon>
        <taxon>Actinomycetes</taxon>
        <taxon>Kitasatosporales</taxon>
        <taxon>Streptomycetaceae</taxon>
        <taxon>Streptomyces</taxon>
    </lineage>
</organism>
<reference evidence="3 4" key="1">
    <citation type="submission" date="2023-03" db="EMBL/GenBank/DDBJ databases">
        <title>Draft genome sequence of Streptomyces sp. K1PA1 isolated from peat swamp forest in Thailand.</title>
        <authorList>
            <person name="Klaysubun C."/>
            <person name="Duangmal K."/>
        </authorList>
    </citation>
    <scope>NUCLEOTIDE SEQUENCE [LARGE SCALE GENOMIC DNA]</scope>
    <source>
        <strain evidence="3 4">K1PA1</strain>
    </source>
</reference>
<dbReference type="SUPFAM" id="SSF52402">
    <property type="entry name" value="Adenine nucleotide alpha hydrolases-like"/>
    <property type="match status" value="2"/>
</dbReference>
<name>A0ABT6A3B7_9ACTN</name>
<proteinExistence type="predicted"/>
<accession>A0ABT6A3B7</accession>
<dbReference type="InterPro" id="IPR006016">
    <property type="entry name" value="UspA"/>
</dbReference>
<dbReference type="RefSeq" id="WP_276108679.1">
    <property type="nucleotide sequence ID" value="NZ_JARJBB010000004.1"/>
</dbReference>
<sequence length="316" mass="31134">MLSSVAAGIDGSREGLAAAHWAAQEAVRRGAGLVLVHARPDGPGPAPQSSPDVPGPAPHTPPHTPPDGGGRTARVLHEAAVSVRAAHPGLEVAAREETGAPVPVLLAAAGRADVLVLGSLGLGRAARGWGTGSVARQVAGRSPCPVVLVRAGRCAADEHLPAVDGVAPDEIPETPYRTVVLGLDVTHPCDDVLAFGFEAARRRGADLLAVHAVTVPPPGASAPGAEQGADPGTDVVAAREGALAAALRPWCEKYPAVAVTTAVVPGPAGAGLARAAAGAGLLVVGRRTGSGAPGSGAVVPEVVQHVAAPVAVVPHP</sequence>
<evidence type="ECO:0000313" key="4">
    <source>
        <dbReference type="Proteomes" id="UP001221150"/>
    </source>
</evidence>
<dbReference type="PANTHER" id="PTHR46553">
    <property type="entry name" value="ADENINE NUCLEOTIDE ALPHA HYDROLASES-LIKE SUPERFAMILY PROTEIN"/>
    <property type="match status" value="1"/>
</dbReference>
<protein>
    <submittedName>
        <fullName evidence="3">Universal stress protein</fullName>
    </submittedName>
</protein>
<feature type="compositionally biased region" description="Pro residues" evidence="1">
    <location>
        <begin position="42"/>
        <end position="65"/>
    </location>
</feature>
<dbReference type="InterPro" id="IPR014729">
    <property type="entry name" value="Rossmann-like_a/b/a_fold"/>
</dbReference>
<feature type="region of interest" description="Disordered" evidence="1">
    <location>
        <begin position="36"/>
        <end position="71"/>
    </location>
</feature>
<evidence type="ECO:0000313" key="3">
    <source>
        <dbReference type="EMBL" id="MDF3299138.1"/>
    </source>
</evidence>
<evidence type="ECO:0000259" key="2">
    <source>
        <dbReference type="Pfam" id="PF00582"/>
    </source>
</evidence>
<dbReference type="PANTHER" id="PTHR46553:SF3">
    <property type="entry name" value="ADENINE NUCLEOTIDE ALPHA HYDROLASES-LIKE SUPERFAMILY PROTEIN"/>
    <property type="match status" value="1"/>
</dbReference>
<keyword evidence="4" id="KW-1185">Reference proteome</keyword>
<dbReference type="Pfam" id="PF00582">
    <property type="entry name" value="Usp"/>
    <property type="match status" value="2"/>
</dbReference>
<evidence type="ECO:0000256" key="1">
    <source>
        <dbReference type="SAM" id="MobiDB-lite"/>
    </source>
</evidence>
<dbReference type="Proteomes" id="UP001221150">
    <property type="component" value="Unassembled WGS sequence"/>
</dbReference>
<gene>
    <name evidence="3" type="ORF">P3H78_10925</name>
</gene>
<dbReference type="EMBL" id="JARJBB010000004">
    <property type="protein sequence ID" value="MDF3299138.1"/>
    <property type="molecule type" value="Genomic_DNA"/>
</dbReference>
<feature type="domain" description="UspA" evidence="2">
    <location>
        <begin position="4"/>
        <end position="150"/>
    </location>
</feature>